<protein>
    <submittedName>
        <fullName evidence="2">Uncharacterized protein</fullName>
    </submittedName>
</protein>
<feature type="transmembrane region" description="Helical" evidence="1">
    <location>
        <begin position="104"/>
        <end position="126"/>
    </location>
</feature>
<evidence type="ECO:0000256" key="1">
    <source>
        <dbReference type="SAM" id="Phobius"/>
    </source>
</evidence>
<dbReference type="RefSeq" id="WP_283174178.1">
    <property type="nucleotide sequence ID" value="NZ_JAPNOA010000029.1"/>
</dbReference>
<evidence type="ECO:0000313" key="2">
    <source>
        <dbReference type="EMBL" id="MCY0965970.1"/>
    </source>
</evidence>
<keyword evidence="1" id="KW-0472">Membrane</keyword>
<feature type="transmembrane region" description="Helical" evidence="1">
    <location>
        <begin position="6"/>
        <end position="24"/>
    </location>
</feature>
<reference evidence="2" key="1">
    <citation type="submission" date="2022-11" db="EMBL/GenBank/DDBJ databases">
        <title>Parathalassolutuus dongxingensis gen. nov., sp. nov., a novel member of family Oceanospirillaceae isolated from a coastal shrimp pond in Guangxi, China.</title>
        <authorList>
            <person name="Chen H."/>
        </authorList>
    </citation>
    <scope>NUCLEOTIDE SEQUENCE</scope>
    <source>
        <strain evidence="2">G-43</strain>
    </source>
</reference>
<dbReference type="EMBL" id="JAPNOA010000029">
    <property type="protein sequence ID" value="MCY0965970.1"/>
    <property type="molecule type" value="Genomic_DNA"/>
</dbReference>
<dbReference type="AlphaFoldDB" id="A0A9X3EEY3"/>
<comment type="caution">
    <text evidence="2">The sequence shown here is derived from an EMBL/GenBank/DDBJ whole genome shotgun (WGS) entry which is preliminary data.</text>
</comment>
<proteinExistence type="predicted"/>
<name>A0A9X3EEY3_9GAMM</name>
<gene>
    <name evidence="2" type="ORF">OUO13_12290</name>
</gene>
<evidence type="ECO:0000313" key="3">
    <source>
        <dbReference type="Proteomes" id="UP001150830"/>
    </source>
</evidence>
<dbReference type="Proteomes" id="UP001150830">
    <property type="component" value="Unassembled WGS sequence"/>
</dbReference>
<keyword evidence="3" id="KW-1185">Reference proteome</keyword>
<organism evidence="2 3">
    <name type="scientific">Parathalassolituus penaei</name>
    <dbReference type="NCBI Taxonomy" id="2997323"/>
    <lineage>
        <taxon>Bacteria</taxon>
        <taxon>Pseudomonadati</taxon>
        <taxon>Pseudomonadota</taxon>
        <taxon>Gammaproteobacteria</taxon>
        <taxon>Oceanospirillales</taxon>
        <taxon>Oceanospirillaceae</taxon>
        <taxon>Parathalassolituus</taxon>
    </lineage>
</organism>
<keyword evidence="1" id="KW-0812">Transmembrane</keyword>
<accession>A0A9X3EEY3</accession>
<keyword evidence="1" id="KW-1133">Transmembrane helix</keyword>
<sequence>MNSPQEYNSLLVLLCSLLFYTLLLERLIEILKAVYNYLDVVCGWQDYWNRSAVRLARELEKSRSQHWQEKLGGALEDYLSDAVPGYEGVNAVAAEKVRTLTLQIVIRSLAMLLGIALAFTLNINLFDVLQSMNEMTAALDGVINRSNVYFNSERVPGWLGTLLTGLIMGLGSDPLHQVIGRLERARKTSTDNPTGAG</sequence>